<accession>A0A0L0VCD7</accession>
<proteinExistence type="predicted"/>
<organism evidence="1 2">
    <name type="scientific">Puccinia striiformis f. sp. tritici PST-78</name>
    <dbReference type="NCBI Taxonomy" id="1165861"/>
    <lineage>
        <taxon>Eukaryota</taxon>
        <taxon>Fungi</taxon>
        <taxon>Dikarya</taxon>
        <taxon>Basidiomycota</taxon>
        <taxon>Pucciniomycotina</taxon>
        <taxon>Pucciniomycetes</taxon>
        <taxon>Pucciniales</taxon>
        <taxon>Pucciniaceae</taxon>
        <taxon>Puccinia</taxon>
    </lineage>
</organism>
<keyword evidence="2" id="KW-1185">Reference proteome</keyword>
<dbReference type="STRING" id="1165861.A0A0L0VCD7"/>
<gene>
    <name evidence="1" type="ORF">PSTG_10041</name>
</gene>
<name>A0A0L0VCD7_9BASI</name>
<dbReference type="Proteomes" id="UP000054564">
    <property type="component" value="Unassembled WGS sequence"/>
</dbReference>
<dbReference type="PANTHER" id="PTHR33069:SF3">
    <property type="entry name" value="DYNEIN HEAVY CHAIN TAIL DOMAIN-CONTAINING PROTEIN"/>
    <property type="match status" value="1"/>
</dbReference>
<dbReference type="AlphaFoldDB" id="A0A0L0VCD7"/>
<dbReference type="OrthoDB" id="2500854at2759"/>
<protein>
    <submittedName>
        <fullName evidence="1">Uncharacterized protein</fullName>
    </submittedName>
</protein>
<comment type="caution">
    <text evidence="1">The sequence shown here is derived from an EMBL/GenBank/DDBJ whole genome shotgun (WGS) entry which is preliminary data.</text>
</comment>
<reference evidence="2" key="1">
    <citation type="submission" date="2014-03" db="EMBL/GenBank/DDBJ databases">
        <title>The Genome Sequence of Puccinia striiformis f. sp. tritici PST-78.</title>
        <authorList>
            <consortium name="The Broad Institute Genome Sequencing Platform"/>
            <person name="Cuomo C."/>
            <person name="Hulbert S."/>
            <person name="Chen X."/>
            <person name="Walker B."/>
            <person name="Young S.K."/>
            <person name="Zeng Q."/>
            <person name="Gargeya S."/>
            <person name="Fitzgerald M."/>
            <person name="Haas B."/>
            <person name="Abouelleil A."/>
            <person name="Alvarado L."/>
            <person name="Arachchi H.M."/>
            <person name="Berlin A.M."/>
            <person name="Chapman S.B."/>
            <person name="Goldberg J."/>
            <person name="Griggs A."/>
            <person name="Gujja S."/>
            <person name="Hansen M."/>
            <person name="Howarth C."/>
            <person name="Imamovic A."/>
            <person name="Larimer J."/>
            <person name="McCowan C."/>
            <person name="Montmayeur A."/>
            <person name="Murphy C."/>
            <person name="Neiman D."/>
            <person name="Pearson M."/>
            <person name="Priest M."/>
            <person name="Roberts A."/>
            <person name="Saif S."/>
            <person name="Shea T."/>
            <person name="Sisk P."/>
            <person name="Sykes S."/>
            <person name="Wortman J."/>
            <person name="Nusbaum C."/>
            <person name="Birren B."/>
        </authorList>
    </citation>
    <scope>NUCLEOTIDE SEQUENCE [LARGE SCALE GENOMIC DNA]</scope>
    <source>
        <strain evidence="2">race PST-78</strain>
    </source>
</reference>
<evidence type="ECO:0000313" key="1">
    <source>
        <dbReference type="EMBL" id="KNE96634.1"/>
    </source>
</evidence>
<dbReference type="PANTHER" id="PTHR33069">
    <property type="entry name" value="CHROMOSOME 7, WHOLE GENOME SHOTGUN SEQUENCE-RELATED"/>
    <property type="match status" value="1"/>
</dbReference>
<sequence length="431" mass="49910">MESHRERGELIFQGFRRLASKCDIRRESRYPESDEETSYVPQVGMRKGRKLLNQLKSNLVPLLQEQLGILSRALRPDLSDSQEEDEFLDSNLELILEIQPQLEQNIDRIKSAFYILCPEVSNSVVDQAYDSHYKDIKYARLDGINNLLSDRVFPKMVTIFEESCKIIQRLGLSLERCNEPINIDSTRKRLAMYTSSNRYSLESVISCINGSELDNCQDTWSIEFSSIDEHLSDFSRWTNNLTIDQEEERDRSSRINEQVSSSALSEPAIKLAKSLIPITKLSRTFFRKLSQRGMNQKKLPKFTKMCSEQIDSLAQSASNVQMDLVDLKQILIDETSIENFPSNLIIETVNTIKTHLESALFLILLYYVPVIPSDDDLDDNDEDDDDLKLVVPVHNKEYFQDWFILWFTTFNLSLQNFIEIVRSIEANHPNP</sequence>
<evidence type="ECO:0000313" key="2">
    <source>
        <dbReference type="Proteomes" id="UP000054564"/>
    </source>
</evidence>
<dbReference type="EMBL" id="AJIL01000079">
    <property type="protein sequence ID" value="KNE96634.1"/>
    <property type="molecule type" value="Genomic_DNA"/>
</dbReference>